<keyword evidence="2" id="KW-1185">Reference proteome</keyword>
<evidence type="ECO:0000313" key="2">
    <source>
        <dbReference type="Proteomes" id="UP001065298"/>
    </source>
</evidence>
<evidence type="ECO:0000313" key="1">
    <source>
        <dbReference type="EMBL" id="KAI8679635.1"/>
    </source>
</evidence>
<organism evidence="1 2">
    <name type="scientific">Fusarium keratoplasticum</name>
    <dbReference type="NCBI Taxonomy" id="1328300"/>
    <lineage>
        <taxon>Eukaryota</taxon>
        <taxon>Fungi</taxon>
        <taxon>Dikarya</taxon>
        <taxon>Ascomycota</taxon>
        <taxon>Pezizomycotina</taxon>
        <taxon>Sordariomycetes</taxon>
        <taxon>Hypocreomycetidae</taxon>
        <taxon>Hypocreales</taxon>
        <taxon>Nectriaceae</taxon>
        <taxon>Fusarium</taxon>
        <taxon>Fusarium solani species complex</taxon>
    </lineage>
</organism>
<name>A0ACC0RA45_9HYPO</name>
<gene>
    <name evidence="1" type="ORF">NCS57_00241900</name>
</gene>
<protein>
    <submittedName>
        <fullName evidence="1">Zn(2)-C6 fungal-type domain-containing protein</fullName>
    </submittedName>
</protein>
<comment type="caution">
    <text evidence="1">The sequence shown here is derived from an EMBL/GenBank/DDBJ whole genome shotgun (WGS) entry which is preliminary data.</text>
</comment>
<accession>A0ACC0RA45</accession>
<dbReference type="Proteomes" id="UP001065298">
    <property type="component" value="Chromosome 2"/>
</dbReference>
<sequence>MDRDSGVASASTAQKAPDASNQQDDGKDDPDRKRNNIRKRTKTGCLSESANPPFLQICFKSYITDLYSRKACRKRRIKCDEGRPTCNNCIKSKRQCEGYSQRVIFKDPMGAIQGGPFGPALYPPGSSHLVSHLQAKTSSQGPLPMIAPKPPSFSYHGHQHVPYGHYAHGQGPMPPGAYDFNAPAVPHSYHQPNGMMPPEPRTGYAGIPQEHRPHHFGPPTNGQSSEPYAGEPYASGSQANPVHIKKEPPEPVRSVPESALDYDLPEDDASMGESDDETRDPREVLGPVMKHFNGTWDSNGTRVRAFSTFAQCNILSDYTATARISELKDPRMLAIFMHFIQVTGPSMSLYERHPFDHTGENSFDATPKGANNLWSYTFPVISLNHPALLHAMLALAALQIAKLQKMPATAAMKHYHLAIRRIARNVNTPLRRTQPATVAATLLLAYFEVWSSDHTKWCNHLFGARILFREIPLREMSRRYLPVKRLKQAERDARNQNQMGSFFPGFLVTSQSELNDLDYNLLHTLSGHGTTPDDYGLGKEQPADSPNITVTDRDIEQYENVRDLYWWYCKMDVYQSMLGGTKLFMEYEFWSQCPPRAPISKLEAIYGTYDHLILLLGRLAEFSSKDVSRKRRVSRAKGPPPGAGNGSPPAFPGIVPTTGDFKVPRGFTPPAGSSPQSDSTDEHDPEASFQAALQEWEAIKHAFEVFENSLGPEFQPLRPEYSDKRDSPFGMTMQYRTFSVAGIWMNYYMGMIHLFRTHPSMPPAAMQAAGMSARQTAQYSNKLGRVAAGLSDDCSQMTEITCLVSAAFIESCFCLFVAAIEYQDDGQRRWVVRRLRDIARLTGWQSARRIADGCESSWIKAAQLGRGAPYARTTEAGVVPISVWQNPRRIDRVIQELEPNEDQRIVVAKSERASYALGLLSVERDLELLELKDDG</sequence>
<reference evidence="1" key="1">
    <citation type="submission" date="2022-06" db="EMBL/GenBank/DDBJ databases">
        <title>Fusarium solani species complex genomes reveal bases of compartmentalisation and animal pathogenesis.</title>
        <authorList>
            <person name="Tsai I.J."/>
        </authorList>
    </citation>
    <scope>NUCLEOTIDE SEQUENCE</scope>
    <source>
        <strain evidence="1">Fu6.1</strain>
    </source>
</reference>
<proteinExistence type="predicted"/>
<dbReference type="EMBL" id="CM046504">
    <property type="protein sequence ID" value="KAI8679635.1"/>
    <property type="molecule type" value="Genomic_DNA"/>
</dbReference>